<evidence type="ECO:0000313" key="2">
    <source>
        <dbReference type="EMBL" id="QHT29276.1"/>
    </source>
</evidence>
<proteinExistence type="predicted"/>
<accession>A0A6C0EJD0</accession>
<keyword evidence="1" id="KW-0472">Membrane</keyword>
<sequence>MAKKAWVIFSLVVSVLMLVYMFLAHFGLVRYLQLHMRDSEYYIQNYHKLPKADKNRVVVSFTASEKELSQLKPFINSILDQSVRVDDIALTIPYKDMGKVPKNLKKILGVYGISKSYSANNLIPAVLREPEATTKIIIVEPNMVYGQDFVADMVDASNSFPDDIIQAKNRREELVKPAFYNDGLAKGYAIQEPHRMKISCSQIYKRR</sequence>
<keyword evidence="1" id="KW-0812">Transmembrane</keyword>
<evidence type="ECO:0000256" key="1">
    <source>
        <dbReference type="SAM" id="Phobius"/>
    </source>
</evidence>
<keyword evidence="1" id="KW-1133">Transmembrane helix</keyword>
<feature type="transmembrane region" description="Helical" evidence="1">
    <location>
        <begin position="6"/>
        <end position="29"/>
    </location>
</feature>
<dbReference type="EMBL" id="MN738876">
    <property type="protein sequence ID" value="QHT29276.1"/>
    <property type="molecule type" value="Genomic_DNA"/>
</dbReference>
<protein>
    <submittedName>
        <fullName evidence="2">Uncharacterized protein</fullName>
    </submittedName>
</protein>
<reference evidence="2" key="1">
    <citation type="journal article" date="2020" name="Nature">
        <title>Giant virus diversity and host interactions through global metagenomics.</title>
        <authorList>
            <person name="Schulz F."/>
            <person name="Roux S."/>
            <person name="Paez-Espino D."/>
            <person name="Jungbluth S."/>
            <person name="Walsh D.A."/>
            <person name="Denef V.J."/>
            <person name="McMahon K.D."/>
            <person name="Konstantinidis K.T."/>
            <person name="Eloe-Fadrosh E.A."/>
            <person name="Kyrpides N.C."/>
            <person name="Woyke T."/>
        </authorList>
    </citation>
    <scope>NUCLEOTIDE SEQUENCE</scope>
    <source>
        <strain evidence="2">GVMAG-M-3300005589-24</strain>
    </source>
</reference>
<dbReference type="AlphaFoldDB" id="A0A6C0EJD0"/>
<organism evidence="2">
    <name type="scientific">viral metagenome</name>
    <dbReference type="NCBI Taxonomy" id="1070528"/>
    <lineage>
        <taxon>unclassified sequences</taxon>
        <taxon>metagenomes</taxon>
        <taxon>organismal metagenomes</taxon>
    </lineage>
</organism>
<name>A0A6C0EJD0_9ZZZZ</name>